<keyword evidence="3" id="KW-1185">Reference proteome</keyword>
<keyword evidence="1" id="KW-0472">Membrane</keyword>
<name>A0ABZ0SF15_9GAMM</name>
<evidence type="ECO:0000313" key="2">
    <source>
        <dbReference type="EMBL" id="WPL19264.1"/>
    </source>
</evidence>
<reference evidence="2 3" key="1">
    <citation type="journal article" date="2023" name="Microorganisms">
        <title>Thiorhodovibrio frisius and Trv. litoralis spp. nov., Two Novel Members from a Clade of Fastidious Purple Sulfur Bacteria That Exhibit Unique Red-Shifted Light-Harvesting Capabilities.</title>
        <authorList>
            <person name="Methner A."/>
            <person name="Kuzyk S.B."/>
            <person name="Petersen J."/>
            <person name="Bauer S."/>
            <person name="Brinkmann H."/>
            <person name="Sichau K."/>
            <person name="Wanner G."/>
            <person name="Wolf J."/>
            <person name="Neumann-Schaal M."/>
            <person name="Henke P."/>
            <person name="Tank M."/>
            <person name="Sproer C."/>
            <person name="Bunk B."/>
            <person name="Overmann J."/>
        </authorList>
    </citation>
    <scope>NUCLEOTIDE SEQUENCE [LARGE SCALE GENOMIC DNA]</scope>
    <source>
        <strain evidence="2 3">DSM 6702</strain>
    </source>
</reference>
<feature type="transmembrane region" description="Helical" evidence="1">
    <location>
        <begin position="21"/>
        <end position="43"/>
    </location>
</feature>
<protein>
    <submittedName>
        <fullName evidence="2">Tfp pilus assembly protein PilW</fullName>
    </submittedName>
</protein>
<proteinExistence type="predicted"/>
<dbReference type="Proteomes" id="UP001432180">
    <property type="component" value="Chromosome"/>
</dbReference>
<dbReference type="RefSeq" id="WP_328985016.1">
    <property type="nucleotide sequence ID" value="NZ_CP121472.1"/>
</dbReference>
<dbReference type="InterPro" id="IPR032092">
    <property type="entry name" value="PilW"/>
</dbReference>
<evidence type="ECO:0000256" key="1">
    <source>
        <dbReference type="SAM" id="Phobius"/>
    </source>
</evidence>
<keyword evidence="1" id="KW-1133">Transmembrane helix</keyword>
<accession>A0ABZ0SF15</accession>
<sequence>MNNQCFRKTNVRFRAACGVTLVELLVGMTIGLFLTGGIIALLLGTKQSYRSNEALSEVQENGRFATELLAQQLRMAGSLGCQRSLMLQTNSETKNLLMHNFETRPLRLYNTLALVSDPEPASLTPTSSEDVGYLWLYNLNGRPAVEGFEGQGTSFAASSSHPTNLPISTILSALSLTEAETDQDMVTIRGINGRGVPVIGQASPSVVGHTDGSLYVLGIEGDDDEYDDDDDCVFFRSTSNSAAISLCIGQIEVVSTCQNATIFQISDVNRNTPCDGVHEIKFQALSPSNEDFREPGNYDYRNGVNNNVDLGVLYSLETNPCPAPTGNARKALITSAPASIYSLDTRMYYIRNNSENLPTLYVKEGLGNSEQLISGVFSLAMFYGDNVNAEGMSTREPSIGSYVEADQVADWREINAVKLYMLAANTDPELSNAVDEPMKITFPDIDTAGNPFDATSLSADFQRRFFQSFATTVYLRNKLPFDPTP</sequence>
<evidence type="ECO:0000313" key="3">
    <source>
        <dbReference type="Proteomes" id="UP001432180"/>
    </source>
</evidence>
<gene>
    <name evidence="2" type="ORF">Thiowin_04376</name>
</gene>
<dbReference type="EMBL" id="CP121472">
    <property type="protein sequence ID" value="WPL19264.1"/>
    <property type="molecule type" value="Genomic_DNA"/>
</dbReference>
<organism evidence="2 3">
    <name type="scientific">Thiorhodovibrio winogradskyi</name>
    <dbReference type="NCBI Taxonomy" id="77007"/>
    <lineage>
        <taxon>Bacteria</taxon>
        <taxon>Pseudomonadati</taxon>
        <taxon>Pseudomonadota</taxon>
        <taxon>Gammaproteobacteria</taxon>
        <taxon>Chromatiales</taxon>
        <taxon>Chromatiaceae</taxon>
        <taxon>Thiorhodovibrio</taxon>
    </lineage>
</organism>
<dbReference type="Pfam" id="PF16074">
    <property type="entry name" value="PilW"/>
    <property type="match status" value="1"/>
</dbReference>
<keyword evidence="1" id="KW-0812">Transmembrane</keyword>